<dbReference type="InterPro" id="IPR036430">
    <property type="entry name" value="RNase_T2-like_sf"/>
</dbReference>
<evidence type="ECO:0000256" key="1">
    <source>
        <dbReference type="ARBA" id="ARBA00007469"/>
    </source>
</evidence>
<protein>
    <submittedName>
        <fullName evidence="3">Ribonuclease T2</fullName>
    </submittedName>
</protein>
<dbReference type="eggNOG" id="COG3719">
    <property type="taxonomic scope" value="Bacteria"/>
</dbReference>
<name>F8EUC3_ZYMMT</name>
<dbReference type="PANTHER" id="PTHR11240">
    <property type="entry name" value="RIBONUCLEASE T2"/>
    <property type="match status" value="1"/>
</dbReference>
<comment type="similarity">
    <text evidence="1 2">Belongs to the RNase T2 family.</text>
</comment>
<accession>F8EUC3</accession>
<dbReference type="SUPFAM" id="SSF55895">
    <property type="entry name" value="Ribonuclease Rh-like"/>
    <property type="match status" value="1"/>
</dbReference>
<dbReference type="STRING" id="579138.Zymop_1250"/>
<dbReference type="Pfam" id="PF00445">
    <property type="entry name" value="Ribonuclease_T2"/>
    <property type="match status" value="1"/>
</dbReference>
<evidence type="ECO:0000256" key="2">
    <source>
        <dbReference type="RuleBase" id="RU004328"/>
    </source>
</evidence>
<dbReference type="InterPro" id="IPR001568">
    <property type="entry name" value="RNase_T2-like"/>
</dbReference>
<dbReference type="PATRIC" id="fig|579138.3.peg.1327"/>
<reference evidence="3 4" key="1">
    <citation type="journal article" date="2011" name="J. Bacteriol.">
        <title>Genome sequence of the ethanol-producing Zymomonas mobilis subsp. pomaceae lectotype strain ATCC 29192.</title>
        <authorList>
            <person name="Kouvelis V.N."/>
            <person name="Davenport K.W."/>
            <person name="Brettin T.S."/>
            <person name="Bruce D."/>
            <person name="Detter C."/>
            <person name="Han C.S."/>
            <person name="Nolan M."/>
            <person name="Tapia R."/>
            <person name="Damoulaki A."/>
            <person name="Kyrpides N.C."/>
            <person name="Typas M.A."/>
            <person name="Pappas K.M."/>
        </authorList>
    </citation>
    <scope>NUCLEOTIDE SEQUENCE [LARGE SCALE GENOMIC DNA]</scope>
    <source>
        <strain evidence="4">ATCC 29192 / DSM 22645 / JCM 10191 / CCUG 17912 / NBRC 13757 / NCIMB 11200 / NRRL B-4491 / Barker I</strain>
    </source>
</reference>
<evidence type="ECO:0000313" key="3">
    <source>
        <dbReference type="EMBL" id="AEI38144.1"/>
    </source>
</evidence>
<gene>
    <name evidence="3" type="ordered locus">Zymop_1250</name>
</gene>
<dbReference type="GO" id="GO:0033897">
    <property type="term" value="F:ribonuclease T2 activity"/>
    <property type="evidence" value="ECO:0007669"/>
    <property type="project" value="InterPro"/>
</dbReference>
<organism evidence="3 4">
    <name type="scientific">Zymomonas mobilis subsp. pomaceae (strain ATCC 29192 / DSM 22645 / JCM 10191 / CCUG 17912 / NBRC 13757 / NCIMB 11200 / NRRL B-4491 / Barker I)</name>
    <dbReference type="NCBI Taxonomy" id="579138"/>
    <lineage>
        <taxon>Bacteria</taxon>
        <taxon>Pseudomonadati</taxon>
        <taxon>Pseudomonadota</taxon>
        <taxon>Alphaproteobacteria</taxon>
        <taxon>Sphingomonadales</taxon>
        <taxon>Zymomonadaceae</taxon>
        <taxon>Zymomonas</taxon>
    </lineage>
</organism>
<dbReference type="EMBL" id="CP002865">
    <property type="protein sequence ID" value="AEI38144.1"/>
    <property type="molecule type" value="Genomic_DNA"/>
</dbReference>
<proteinExistence type="inferred from homology"/>
<dbReference type="KEGG" id="zmp:Zymop_1250"/>
<dbReference type="GO" id="GO:0003723">
    <property type="term" value="F:RNA binding"/>
    <property type="evidence" value="ECO:0007669"/>
    <property type="project" value="InterPro"/>
</dbReference>
<dbReference type="Proteomes" id="UP000000491">
    <property type="component" value="Chromosome"/>
</dbReference>
<dbReference type="AlphaFoldDB" id="F8EUC3"/>
<dbReference type="HOGENOM" id="CLU_069375_2_0_5"/>
<dbReference type="Gene3D" id="3.90.730.10">
    <property type="entry name" value="Ribonuclease T2-like"/>
    <property type="match status" value="1"/>
</dbReference>
<evidence type="ECO:0000313" key="4">
    <source>
        <dbReference type="Proteomes" id="UP000000491"/>
    </source>
</evidence>
<dbReference type="PANTHER" id="PTHR11240:SF22">
    <property type="entry name" value="RIBONUCLEASE T2"/>
    <property type="match status" value="1"/>
</dbReference>
<dbReference type="RefSeq" id="WP_013934539.1">
    <property type="nucleotide sequence ID" value="NC_015709.1"/>
</dbReference>
<sequence length="245" mass="27431">MKKNYGVFDKSIFIGAFLSGSLAGTVFAQTSISLPRPHIETPNDQTPRRLTPITGYTLALGWSPEYCRGKTTRAADAYQCGSGHFFGITLHGLWPEGRQGVYPQYCRETTLLPSTIINKMAEITPSAQILQHEWAKHGSCMTTKPEEYFARASAMFRSLHWPDMNKLASDPDLTAGQFSAAFAAVNHDIDPKAVKVITARRNWLSEIWICYDLDFKSKICDRDPTALPPEAKIKLKPGFQLRPTY</sequence>